<comment type="caution">
    <text evidence="2">The sequence shown here is derived from an EMBL/GenBank/DDBJ whole genome shotgun (WGS) entry which is preliminary data.</text>
</comment>
<sequence>MVVKPHLIQCHHEVMCVFVWMWDIGCTGLEVQDDFHVRSHRSSGLCKDKRMHILRISSGRRDRAGSPSTPYPPEKVERKV</sequence>
<dbReference type="AlphaFoldDB" id="A0A8X6P171"/>
<dbReference type="Proteomes" id="UP000887013">
    <property type="component" value="Unassembled WGS sequence"/>
</dbReference>
<accession>A0A8X6P171</accession>
<keyword evidence="3" id="KW-1185">Reference proteome</keyword>
<protein>
    <submittedName>
        <fullName evidence="2">Uncharacterized protein</fullName>
    </submittedName>
</protein>
<evidence type="ECO:0000256" key="1">
    <source>
        <dbReference type="SAM" id="MobiDB-lite"/>
    </source>
</evidence>
<evidence type="ECO:0000313" key="3">
    <source>
        <dbReference type="Proteomes" id="UP000887013"/>
    </source>
</evidence>
<organism evidence="2 3">
    <name type="scientific">Nephila pilipes</name>
    <name type="common">Giant wood spider</name>
    <name type="synonym">Nephila maculata</name>
    <dbReference type="NCBI Taxonomy" id="299642"/>
    <lineage>
        <taxon>Eukaryota</taxon>
        <taxon>Metazoa</taxon>
        <taxon>Ecdysozoa</taxon>
        <taxon>Arthropoda</taxon>
        <taxon>Chelicerata</taxon>
        <taxon>Arachnida</taxon>
        <taxon>Araneae</taxon>
        <taxon>Araneomorphae</taxon>
        <taxon>Entelegynae</taxon>
        <taxon>Araneoidea</taxon>
        <taxon>Nephilidae</taxon>
        <taxon>Nephila</taxon>
    </lineage>
</organism>
<dbReference type="EMBL" id="BMAW01064067">
    <property type="protein sequence ID" value="GFT43167.1"/>
    <property type="molecule type" value="Genomic_DNA"/>
</dbReference>
<proteinExistence type="predicted"/>
<feature type="region of interest" description="Disordered" evidence="1">
    <location>
        <begin position="57"/>
        <end position="80"/>
    </location>
</feature>
<name>A0A8X6P171_NEPPI</name>
<gene>
    <name evidence="2" type="ORF">NPIL_233891</name>
</gene>
<evidence type="ECO:0000313" key="2">
    <source>
        <dbReference type="EMBL" id="GFT43167.1"/>
    </source>
</evidence>
<reference evidence="2" key="1">
    <citation type="submission" date="2020-08" db="EMBL/GenBank/DDBJ databases">
        <title>Multicomponent nature underlies the extraordinary mechanical properties of spider dragline silk.</title>
        <authorList>
            <person name="Kono N."/>
            <person name="Nakamura H."/>
            <person name="Mori M."/>
            <person name="Yoshida Y."/>
            <person name="Ohtoshi R."/>
            <person name="Malay A.D."/>
            <person name="Moran D.A.P."/>
            <person name="Tomita M."/>
            <person name="Numata K."/>
            <person name="Arakawa K."/>
        </authorList>
    </citation>
    <scope>NUCLEOTIDE SEQUENCE</scope>
</reference>